<dbReference type="CDD" id="cd13132">
    <property type="entry name" value="MATE_eukaryotic"/>
    <property type="match status" value="1"/>
</dbReference>
<comment type="caution">
    <text evidence="7">The sequence shown here is derived from an EMBL/GenBank/DDBJ whole genome shotgun (WGS) entry which is preliminary data.</text>
</comment>
<dbReference type="GO" id="GO:1990961">
    <property type="term" value="P:xenobiotic detoxification by transmembrane export across the plasma membrane"/>
    <property type="evidence" value="ECO:0007669"/>
    <property type="project" value="InterPro"/>
</dbReference>
<sequence>MAPLTTEEEVEIVAPLWDVQPAVVSTKKQQRQQNAPPADIYANEDKHFDTEEYEYDISSLALSFVPLPFTSGGGGSGCYTAAYYRTMDAPEARRFSTSTAERVGLLKSSAAKNHSQYGAVMADPAEIESLLGGGGEGDEEELGTTTAGQEARLLLKYSVPLMGTYLLQYSFSLVTIFVVGHIGTDELGAVSLATMTANITGLAIYEGLATSLDTLCAQAYGSGKKTMVGLHLQRMVLFMLAVTIPIGAVWLCSGWILAALVPEKELAHLAGYYLSLLLAGAPGYAIFEAGKRFTQAQGLFNASLFVLLIATPVNIALNYVFVFVLNWDLTGAALATVISNNLLPLLLWIYVYFVNPASLECWGGFTKAAFTNWGPMARLTVPGIVMVETEWLAFDILTFSTSYLSTTHLAAQSIVMTLAISIYHIPFSVGVAVSTRLGNLIGSGSLAAARTATKTYITTFLAIGLFDFIFLTLFRNILPRAFTSDPQVVDIVATVLPLLAAFQFADSTTALVNALLRGLGKQSIGGWCNLGVYYGVAVPLALALCFWLDWKLVGLWAGCAVGSACITVTEGVYIWWYDWDRAVLDARAREE</sequence>
<dbReference type="InterPro" id="IPR002528">
    <property type="entry name" value="MATE_fam"/>
</dbReference>
<reference evidence="8" key="1">
    <citation type="journal article" date="2022" name="Microb. Genom.">
        <title>A global pangenome for the wheat fungal pathogen Pyrenophora tritici-repentis and prediction of effector protein structural homology.</title>
        <authorList>
            <person name="Moolhuijzen P.M."/>
            <person name="See P.T."/>
            <person name="Shi G."/>
            <person name="Powell H.R."/>
            <person name="Cockram J."/>
            <person name="Jorgensen L.N."/>
            <person name="Benslimane H."/>
            <person name="Strelkov S.E."/>
            <person name="Turner J."/>
            <person name="Liu Z."/>
            <person name="Moffat C.S."/>
        </authorList>
    </citation>
    <scope>NUCLEOTIDE SEQUENCE [LARGE SCALE GENOMIC DNA]</scope>
</reference>
<evidence type="ECO:0000256" key="5">
    <source>
        <dbReference type="ARBA" id="ARBA00023136"/>
    </source>
</evidence>
<evidence type="ECO:0000256" key="2">
    <source>
        <dbReference type="ARBA" id="ARBA00010199"/>
    </source>
</evidence>
<gene>
    <name evidence="7" type="ORF">Ptr86124_011458</name>
</gene>
<dbReference type="InterPro" id="IPR045069">
    <property type="entry name" value="MATE_euk"/>
</dbReference>
<dbReference type="Proteomes" id="UP000249757">
    <property type="component" value="Unassembled WGS sequence"/>
</dbReference>
<protein>
    <submittedName>
        <fullName evidence="7">Mate efflux family protein</fullName>
    </submittedName>
</protein>
<dbReference type="GO" id="GO:0016020">
    <property type="term" value="C:membrane"/>
    <property type="evidence" value="ECO:0007669"/>
    <property type="project" value="UniProtKB-SubCell"/>
</dbReference>
<dbReference type="EMBL" id="NRDI02000020">
    <property type="protein sequence ID" value="KAI1509378.1"/>
    <property type="molecule type" value="Genomic_DNA"/>
</dbReference>
<accession>A0A922N467</accession>
<feature type="transmembrane region" description="Helical" evidence="6">
    <location>
        <begin position="331"/>
        <end position="353"/>
    </location>
</feature>
<evidence type="ECO:0000313" key="7">
    <source>
        <dbReference type="EMBL" id="KAI1509378.1"/>
    </source>
</evidence>
<evidence type="ECO:0000313" key="8">
    <source>
        <dbReference type="Proteomes" id="UP000249757"/>
    </source>
</evidence>
<dbReference type="GO" id="GO:0042910">
    <property type="term" value="F:xenobiotic transmembrane transporter activity"/>
    <property type="evidence" value="ECO:0007669"/>
    <property type="project" value="InterPro"/>
</dbReference>
<name>A0A922N467_9PLEO</name>
<dbReference type="GO" id="GO:0015297">
    <property type="term" value="F:antiporter activity"/>
    <property type="evidence" value="ECO:0007669"/>
    <property type="project" value="InterPro"/>
</dbReference>
<dbReference type="OMA" id="AHLYVMA"/>
<feature type="transmembrane region" description="Helical" evidence="6">
    <location>
        <begin position="414"/>
        <end position="435"/>
    </location>
</feature>
<proteinExistence type="inferred from homology"/>
<evidence type="ECO:0000256" key="3">
    <source>
        <dbReference type="ARBA" id="ARBA00022692"/>
    </source>
</evidence>
<keyword evidence="8" id="KW-1185">Reference proteome</keyword>
<comment type="subcellular location">
    <subcellularLocation>
        <location evidence="1">Membrane</location>
        <topology evidence="1">Multi-pass membrane protein</topology>
    </subcellularLocation>
</comment>
<feature type="transmembrane region" description="Helical" evidence="6">
    <location>
        <begin position="524"/>
        <end position="548"/>
    </location>
</feature>
<feature type="transmembrane region" description="Helical" evidence="6">
    <location>
        <begin position="486"/>
        <end position="504"/>
    </location>
</feature>
<feature type="transmembrane region" description="Helical" evidence="6">
    <location>
        <begin position="235"/>
        <end position="258"/>
    </location>
</feature>
<evidence type="ECO:0000256" key="4">
    <source>
        <dbReference type="ARBA" id="ARBA00022989"/>
    </source>
</evidence>
<keyword evidence="3 6" id="KW-0812">Transmembrane</keyword>
<evidence type="ECO:0000256" key="1">
    <source>
        <dbReference type="ARBA" id="ARBA00004141"/>
    </source>
</evidence>
<feature type="transmembrane region" description="Helical" evidence="6">
    <location>
        <begin position="455"/>
        <end position="474"/>
    </location>
</feature>
<dbReference type="AlphaFoldDB" id="A0A922N467"/>
<feature type="transmembrane region" description="Helical" evidence="6">
    <location>
        <begin position="299"/>
        <end position="325"/>
    </location>
</feature>
<keyword evidence="4 6" id="KW-1133">Transmembrane helix</keyword>
<dbReference type="NCBIfam" id="TIGR00797">
    <property type="entry name" value="matE"/>
    <property type="match status" value="1"/>
</dbReference>
<organism evidence="7 8">
    <name type="scientific">Pyrenophora tritici-repentis</name>
    <dbReference type="NCBI Taxonomy" id="45151"/>
    <lineage>
        <taxon>Eukaryota</taxon>
        <taxon>Fungi</taxon>
        <taxon>Dikarya</taxon>
        <taxon>Ascomycota</taxon>
        <taxon>Pezizomycotina</taxon>
        <taxon>Dothideomycetes</taxon>
        <taxon>Pleosporomycetidae</taxon>
        <taxon>Pleosporales</taxon>
        <taxon>Pleosporineae</taxon>
        <taxon>Pleosporaceae</taxon>
        <taxon>Pyrenophora</taxon>
    </lineage>
</organism>
<evidence type="ECO:0000256" key="6">
    <source>
        <dbReference type="SAM" id="Phobius"/>
    </source>
</evidence>
<dbReference type="OrthoDB" id="2126698at2759"/>
<comment type="similarity">
    <text evidence="2">Belongs to the multi antimicrobial extrusion (MATE) (TC 2.A.66.1) family.</text>
</comment>
<keyword evidence="5 6" id="KW-0472">Membrane</keyword>
<feature type="transmembrane region" description="Helical" evidence="6">
    <location>
        <begin position="270"/>
        <end position="287"/>
    </location>
</feature>
<dbReference type="PANTHER" id="PTHR11206">
    <property type="entry name" value="MULTIDRUG RESISTANCE PROTEIN"/>
    <property type="match status" value="1"/>
</dbReference>
<feature type="transmembrane region" description="Helical" evidence="6">
    <location>
        <begin position="555"/>
        <end position="576"/>
    </location>
</feature>
<dbReference type="Pfam" id="PF01554">
    <property type="entry name" value="MatE"/>
    <property type="match status" value="2"/>
</dbReference>